<sequence length="65" mass="7385">MYRPCTALTLCAFCLDSTNTTVLATGGFRGDISTLQKLLRAKLVEYEHKHGEAMKVQLCTRERRH</sequence>
<name>K1P1N2_MAGGI</name>
<reference evidence="1" key="1">
    <citation type="journal article" date="2012" name="Nature">
        <title>The oyster genome reveals stress adaptation and complexity of shell formation.</title>
        <authorList>
            <person name="Zhang G."/>
            <person name="Fang X."/>
            <person name="Guo X."/>
            <person name="Li L."/>
            <person name="Luo R."/>
            <person name="Xu F."/>
            <person name="Yang P."/>
            <person name="Zhang L."/>
            <person name="Wang X."/>
            <person name="Qi H."/>
            <person name="Xiong Z."/>
            <person name="Que H."/>
            <person name="Xie Y."/>
            <person name="Holland P.W."/>
            <person name="Paps J."/>
            <person name="Zhu Y."/>
            <person name="Wu F."/>
            <person name="Chen Y."/>
            <person name="Wang J."/>
            <person name="Peng C."/>
            <person name="Meng J."/>
            <person name="Yang L."/>
            <person name="Liu J."/>
            <person name="Wen B."/>
            <person name="Zhang N."/>
            <person name="Huang Z."/>
            <person name="Zhu Q."/>
            <person name="Feng Y."/>
            <person name="Mount A."/>
            <person name="Hedgecock D."/>
            <person name="Xu Z."/>
            <person name="Liu Y."/>
            <person name="Domazet-Loso T."/>
            <person name="Du Y."/>
            <person name="Sun X."/>
            <person name="Zhang S."/>
            <person name="Liu B."/>
            <person name="Cheng P."/>
            <person name="Jiang X."/>
            <person name="Li J."/>
            <person name="Fan D."/>
            <person name="Wang W."/>
            <person name="Fu W."/>
            <person name="Wang T."/>
            <person name="Wang B."/>
            <person name="Zhang J."/>
            <person name="Peng Z."/>
            <person name="Li Y."/>
            <person name="Li N."/>
            <person name="Wang J."/>
            <person name="Chen M."/>
            <person name="He Y."/>
            <person name="Tan F."/>
            <person name="Song X."/>
            <person name="Zheng Q."/>
            <person name="Huang R."/>
            <person name="Yang H."/>
            <person name="Du X."/>
            <person name="Chen L."/>
            <person name="Yang M."/>
            <person name="Gaffney P.M."/>
            <person name="Wang S."/>
            <person name="Luo L."/>
            <person name="She Z."/>
            <person name="Ming Y."/>
            <person name="Huang W."/>
            <person name="Zhang S."/>
            <person name="Huang B."/>
            <person name="Zhang Y."/>
            <person name="Qu T."/>
            <person name="Ni P."/>
            <person name="Miao G."/>
            <person name="Wang J."/>
            <person name="Wang Q."/>
            <person name="Steinberg C.E."/>
            <person name="Wang H."/>
            <person name="Li N."/>
            <person name="Qian L."/>
            <person name="Zhang G."/>
            <person name="Li Y."/>
            <person name="Yang H."/>
            <person name="Liu X."/>
            <person name="Wang J."/>
            <person name="Yin Y."/>
            <person name="Wang J."/>
        </authorList>
    </citation>
    <scope>NUCLEOTIDE SEQUENCE [LARGE SCALE GENOMIC DNA]</scope>
    <source>
        <strain evidence="1">05x7-T-G4-1.051#20</strain>
    </source>
</reference>
<proteinExistence type="predicted"/>
<organism evidence="1">
    <name type="scientific">Magallana gigas</name>
    <name type="common">Pacific oyster</name>
    <name type="synonym">Crassostrea gigas</name>
    <dbReference type="NCBI Taxonomy" id="29159"/>
    <lineage>
        <taxon>Eukaryota</taxon>
        <taxon>Metazoa</taxon>
        <taxon>Spiralia</taxon>
        <taxon>Lophotrochozoa</taxon>
        <taxon>Mollusca</taxon>
        <taxon>Bivalvia</taxon>
        <taxon>Autobranchia</taxon>
        <taxon>Pteriomorphia</taxon>
        <taxon>Ostreida</taxon>
        <taxon>Ostreoidea</taxon>
        <taxon>Ostreidae</taxon>
        <taxon>Magallana</taxon>
    </lineage>
</organism>
<accession>K1P1N2</accession>
<dbReference type="HOGENOM" id="CLU_2851825_0_0_1"/>
<dbReference type="InParanoid" id="K1P1N2"/>
<protein>
    <submittedName>
        <fullName evidence="1">Uncharacterized protein</fullName>
    </submittedName>
</protein>
<dbReference type="EMBL" id="JH821928">
    <property type="protein sequence ID" value="EKC17752.1"/>
    <property type="molecule type" value="Genomic_DNA"/>
</dbReference>
<gene>
    <name evidence="1" type="ORF">CGI_10000257</name>
</gene>
<dbReference type="AlphaFoldDB" id="K1P1N2"/>
<evidence type="ECO:0000313" key="1">
    <source>
        <dbReference type="EMBL" id="EKC17752.1"/>
    </source>
</evidence>